<proteinExistence type="predicted"/>
<accession>A0ABD5PDG8</accession>
<keyword evidence="3" id="KW-1185">Reference proteome</keyword>
<dbReference type="Pfam" id="PF25207">
    <property type="entry name" value="DUF7837"/>
    <property type="match status" value="1"/>
</dbReference>
<organism evidence="2 3">
    <name type="scientific">Halobium salinum</name>
    <dbReference type="NCBI Taxonomy" id="1364940"/>
    <lineage>
        <taxon>Archaea</taxon>
        <taxon>Methanobacteriati</taxon>
        <taxon>Methanobacteriota</taxon>
        <taxon>Stenosarchaea group</taxon>
        <taxon>Halobacteria</taxon>
        <taxon>Halobacteriales</taxon>
        <taxon>Haloferacaceae</taxon>
        <taxon>Halobium</taxon>
    </lineage>
</organism>
<evidence type="ECO:0000313" key="3">
    <source>
        <dbReference type="Proteomes" id="UP001595921"/>
    </source>
</evidence>
<comment type="caution">
    <text evidence="2">The sequence shown here is derived from an EMBL/GenBank/DDBJ whole genome shotgun (WGS) entry which is preliminary data.</text>
</comment>
<gene>
    <name evidence="2" type="ORF">ACFO0N_12475</name>
</gene>
<feature type="domain" description="DUF7837" evidence="1">
    <location>
        <begin position="6"/>
        <end position="50"/>
    </location>
</feature>
<evidence type="ECO:0000259" key="1">
    <source>
        <dbReference type="Pfam" id="PF25207"/>
    </source>
</evidence>
<name>A0ABD5PDG8_9EURY</name>
<protein>
    <recommendedName>
        <fullName evidence="1">DUF7837 domain-containing protein</fullName>
    </recommendedName>
</protein>
<dbReference type="AlphaFoldDB" id="A0ABD5PDG8"/>
<dbReference type="EMBL" id="JBHSDS010000006">
    <property type="protein sequence ID" value="MFC4358758.1"/>
    <property type="molecule type" value="Genomic_DNA"/>
</dbReference>
<dbReference type="InterPro" id="IPR057159">
    <property type="entry name" value="DUF7837"/>
</dbReference>
<reference evidence="2 3" key="1">
    <citation type="journal article" date="2019" name="Int. J. Syst. Evol. Microbiol.">
        <title>The Global Catalogue of Microorganisms (GCM) 10K type strain sequencing project: providing services to taxonomists for standard genome sequencing and annotation.</title>
        <authorList>
            <consortium name="The Broad Institute Genomics Platform"/>
            <consortium name="The Broad Institute Genome Sequencing Center for Infectious Disease"/>
            <person name="Wu L."/>
            <person name="Ma J."/>
        </authorList>
    </citation>
    <scope>NUCLEOTIDE SEQUENCE [LARGE SCALE GENOMIC DNA]</scope>
    <source>
        <strain evidence="2 3">CGMCC 1.12553</strain>
    </source>
</reference>
<dbReference type="RefSeq" id="WP_267623426.1">
    <property type="nucleotide sequence ID" value="NZ_JAODIW010000008.1"/>
</dbReference>
<evidence type="ECO:0000313" key="2">
    <source>
        <dbReference type="EMBL" id="MFC4358758.1"/>
    </source>
</evidence>
<dbReference type="Proteomes" id="UP001595921">
    <property type="component" value="Unassembled WGS sequence"/>
</dbReference>
<sequence>MSEEIPSLGVCPRCERTLGEEWLLIEYERADGSRGQFAECPECDAVVAPESE</sequence>